<dbReference type="PROSITE" id="PS50011">
    <property type="entry name" value="PROTEIN_KINASE_DOM"/>
    <property type="match status" value="1"/>
</dbReference>
<dbReference type="PANTHER" id="PTHR23257">
    <property type="entry name" value="SERINE-THREONINE PROTEIN KINASE"/>
    <property type="match status" value="1"/>
</dbReference>
<comment type="caution">
    <text evidence="3">The sequence shown here is derived from an EMBL/GenBank/DDBJ whole genome shotgun (WGS) entry which is preliminary data.</text>
</comment>
<reference evidence="3" key="1">
    <citation type="submission" date="2020-06" db="EMBL/GenBank/DDBJ databases">
        <authorList>
            <consortium name="Plant Systems Biology data submission"/>
        </authorList>
    </citation>
    <scope>NUCLEOTIDE SEQUENCE</scope>
    <source>
        <strain evidence="3">D6</strain>
    </source>
</reference>
<keyword evidence="3" id="KW-0418">Kinase</keyword>
<feature type="region of interest" description="Disordered" evidence="1">
    <location>
        <begin position="467"/>
        <end position="509"/>
    </location>
</feature>
<dbReference type="InterPro" id="IPR050167">
    <property type="entry name" value="Ser_Thr_protein_kinase"/>
</dbReference>
<dbReference type="Gene3D" id="1.10.510.10">
    <property type="entry name" value="Transferase(Phosphotransferase) domain 1"/>
    <property type="match status" value="1"/>
</dbReference>
<evidence type="ECO:0000313" key="4">
    <source>
        <dbReference type="Proteomes" id="UP001153069"/>
    </source>
</evidence>
<dbReference type="PANTHER" id="PTHR23257:SF958">
    <property type="entry name" value="SERINE_THREONINE-PROTEIN KINASE WNK4"/>
    <property type="match status" value="1"/>
</dbReference>
<organism evidence="3 4">
    <name type="scientific">Seminavis robusta</name>
    <dbReference type="NCBI Taxonomy" id="568900"/>
    <lineage>
        <taxon>Eukaryota</taxon>
        <taxon>Sar</taxon>
        <taxon>Stramenopiles</taxon>
        <taxon>Ochrophyta</taxon>
        <taxon>Bacillariophyta</taxon>
        <taxon>Bacillariophyceae</taxon>
        <taxon>Bacillariophycidae</taxon>
        <taxon>Naviculales</taxon>
        <taxon>Naviculaceae</taxon>
        <taxon>Seminavis</taxon>
    </lineage>
</organism>
<dbReference type="EMBL" id="CAICTM010003016">
    <property type="protein sequence ID" value="CAB9530732.1"/>
    <property type="molecule type" value="Genomic_DNA"/>
</dbReference>
<proteinExistence type="predicted"/>
<keyword evidence="4" id="KW-1185">Reference proteome</keyword>
<evidence type="ECO:0000256" key="1">
    <source>
        <dbReference type="SAM" id="MobiDB-lite"/>
    </source>
</evidence>
<dbReference type="InterPro" id="IPR011009">
    <property type="entry name" value="Kinase-like_dom_sf"/>
</dbReference>
<dbReference type="Proteomes" id="UP001153069">
    <property type="component" value="Unassembled WGS sequence"/>
</dbReference>
<dbReference type="GO" id="GO:0004672">
    <property type="term" value="F:protein kinase activity"/>
    <property type="evidence" value="ECO:0007669"/>
    <property type="project" value="InterPro"/>
</dbReference>
<dbReference type="InterPro" id="IPR000719">
    <property type="entry name" value="Prot_kinase_dom"/>
</dbReference>
<evidence type="ECO:0000259" key="2">
    <source>
        <dbReference type="PROSITE" id="PS50011"/>
    </source>
</evidence>
<feature type="region of interest" description="Disordered" evidence="1">
    <location>
        <begin position="1"/>
        <end position="26"/>
    </location>
</feature>
<keyword evidence="3" id="KW-0808">Transferase</keyword>
<dbReference type="Pfam" id="PF00069">
    <property type="entry name" value="Pkinase"/>
    <property type="match status" value="1"/>
</dbReference>
<gene>
    <name evidence="3" type="ORF">SEMRO_3018_G342160.1</name>
</gene>
<sequence length="509" mass="58001">MTNNNSRSPIPPHSSSSHHHGSSSRWQLKKMFQRTASVGADIISTHIDDRQGDTEFFASLEETDHNLACLKRSEVEVGLLLGKGTFTEVHAITGIVLDQSALVGSNNKHQKKKREELRSTVNNNKKRQQQEYALKHLSRETLQATCPKTLARAARELVNDAKYLSRLSQHSNIATLRGITLDAFGHNYLAHQFDDFFLILDRLSPVTLADRIYREWRVAPNRGTEPDEDLIPMKANYAFQIAKALRYCHENGVLYRDLKPANCAFALHDPHCIQLYDFGLARDFVAQQSYRLTLAGTRRYLAGEVLTTGAYTWKSDTYSWAMTYYEMCTERKPYHGVTAAEHQLYVCEQGERPTVDDYYFPEALDDILANSWHPNVHQRWSMDQVCRQMQTFLMQLDVSYYEQKEGDFLFDLELPAQQYIEPLALEEGLLVSSSFHEQQNHNSTSSMDLDVDGWMVKAELVGDTEMKTSFKSVGSNDERASSDTPPVEQARRQSLSSTGQPRKIISEAA</sequence>
<dbReference type="GO" id="GO:0005524">
    <property type="term" value="F:ATP binding"/>
    <property type="evidence" value="ECO:0007669"/>
    <property type="project" value="InterPro"/>
</dbReference>
<dbReference type="OrthoDB" id="104655at2759"/>
<accession>A0A9N8F147</accession>
<feature type="domain" description="Protein kinase" evidence="2">
    <location>
        <begin position="75"/>
        <end position="393"/>
    </location>
</feature>
<evidence type="ECO:0000313" key="3">
    <source>
        <dbReference type="EMBL" id="CAB9530732.1"/>
    </source>
</evidence>
<dbReference type="AlphaFoldDB" id="A0A9N8F147"/>
<protein>
    <submittedName>
        <fullName evidence="3">Activated protein kinase kinase kinase 7</fullName>
    </submittedName>
</protein>
<dbReference type="GO" id="GO:0007165">
    <property type="term" value="P:signal transduction"/>
    <property type="evidence" value="ECO:0007669"/>
    <property type="project" value="TreeGrafter"/>
</dbReference>
<dbReference type="GO" id="GO:0005737">
    <property type="term" value="C:cytoplasm"/>
    <property type="evidence" value="ECO:0007669"/>
    <property type="project" value="TreeGrafter"/>
</dbReference>
<name>A0A9N8F147_9STRA</name>
<feature type="compositionally biased region" description="Basic residues" evidence="1">
    <location>
        <begin position="16"/>
        <end position="26"/>
    </location>
</feature>
<dbReference type="SMART" id="SM00220">
    <property type="entry name" value="S_TKc"/>
    <property type="match status" value="1"/>
</dbReference>
<dbReference type="SUPFAM" id="SSF56112">
    <property type="entry name" value="Protein kinase-like (PK-like)"/>
    <property type="match status" value="1"/>
</dbReference>